<feature type="region of interest" description="Disordered" evidence="9">
    <location>
        <begin position="509"/>
        <end position="544"/>
    </location>
</feature>
<comment type="subcellular location">
    <subcellularLocation>
        <location evidence="1">Membrane</location>
        <topology evidence="1">Multi-pass membrane protein</topology>
    </subcellularLocation>
</comment>
<feature type="transmembrane region" description="Helical" evidence="10">
    <location>
        <begin position="15"/>
        <end position="33"/>
    </location>
</feature>
<dbReference type="GO" id="GO:0005886">
    <property type="term" value="C:plasma membrane"/>
    <property type="evidence" value="ECO:0007669"/>
    <property type="project" value="TreeGrafter"/>
</dbReference>
<keyword evidence="2" id="KW-0813">Transport</keyword>
<dbReference type="Proteomes" id="UP001515480">
    <property type="component" value="Unassembled WGS sequence"/>
</dbReference>
<evidence type="ECO:0000256" key="10">
    <source>
        <dbReference type="SAM" id="Phobius"/>
    </source>
</evidence>
<dbReference type="GO" id="GO:0051453">
    <property type="term" value="P:regulation of intracellular pH"/>
    <property type="evidence" value="ECO:0007669"/>
    <property type="project" value="TreeGrafter"/>
</dbReference>
<evidence type="ECO:0000259" key="11">
    <source>
        <dbReference type="Pfam" id="PF00999"/>
    </source>
</evidence>
<dbReference type="PANTHER" id="PTHR10110">
    <property type="entry name" value="SODIUM/HYDROGEN EXCHANGER"/>
    <property type="match status" value="1"/>
</dbReference>
<evidence type="ECO:0000256" key="4">
    <source>
        <dbReference type="ARBA" id="ARBA00022989"/>
    </source>
</evidence>
<gene>
    <name evidence="12" type="ORF">AB1Y20_012408</name>
</gene>
<evidence type="ECO:0000256" key="2">
    <source>
        <dbReference type="ARBA" id="ARBA00022448"/>
    </source>
</evidence>
<feature type="transmembrane region" description="Helical" evidence="10">
    <location>
        <begin position="279"/>
        <end position="297"/>
    </location>
</feature>
<organism evidence="12 13">
    <name type="scientific">Prymnesium parvum</name>
    <name type="common">Toxic golden alga</name>
    <dbReference type="NCBI Taxonomy" id="97485"/>
    <lineage>
        <taxon>Eukaryota</taxon>
        <taxon>Haptista</taxon>
        <taxon>Haptophyta</taxon>
        <taxon>Prymnesiophyceae</taxon>
        <taxon>Prymnesiales</taxon>
        <taxon>Prymnesiaceae</taxon>
        <taxon>Prymnesium</taxon>
    </lineage>
</organism>
<dbReference type="PRINTS" id="PR01084">
    <property type="entry name" value="NAHEXCHNGR"/>
</dbReference>
<feature type="transmembrane region" description="Helical" evidence="10">
    <location>
        <begin position="143"/>
        <end position="169"/>
    </location>
</feature>
<reference evidence="12 13" key="1">
    <citation type="journal article" date="2024" name="Science">
        <title>Giant polyketide synthase enzymes in the biosynthesis of giant marine polyether toxins.</title>
        <authorList>
            <person name="Fallon T.R."/>
            <person name="Shende V.V."/>
            <person name="Wierzbicki I.H."/>
            <person name="Pendleton A.L."/>
            <person name="Watervoot N.F."/>
            <person name="Auber R.P."/>
            <person name="Gonzalez D.J."/>
            <person name="Wisecaver J.H."/>
            <person name="Moore B.S."/>
        </authorList>
    </citation>
    <scope>NUCLEOTIDE SEQUENCE [LARGE SCALE GENOMIC DNA]</scope>
    <source>
        <strain evidence="12 13">12B1</strain>
    </source>
</reference>
<comment type="caution">
    <text evidence="12">The sequence shown here is derived from an EMBL/GenBank/DDBJ whole genome shotgun (WGS) entry which is preliminary data.</text>
</comment>
<dbReference type="InterPro" id="IPR004709">
    <property type="entry name" value="NaH_exchanger"/>
</dbReference>
<evidence type="ECO:0000256" key="8">
    <source>
        <dbReference type="ARBA" id="ARBA00023201"/>
    </source>
</evidence>
<evidence type="ECO:0000256" key="3">
    <source>
        <dbReference type="ARBA" id="ARBA00022692"/>
    </source>
</evidence>
<dbReference type="AlphaFoldDB" id="A0AB34IL70"/>
<feature type="transmembrane region" description="Helical" evidence="10">
    <location>
        <begin position="389"/>
        <end position="410"/>
    </location>
</feature>
<dbReference type="GO" id="GO:0098719">
    <property type="term" value="P:sodium ion import across plasma membrane"/>
    <property type="evidence" value="ECO:0007669"/>
    <property type="project" value="TreeGrafter"/>
</dbReference>
<feature type="domain" description="Cation/H+ exchanger transmembrane" evidence="11">
    <location>
        <begin position="34"/>
        <end position="472"/>
    </location>
</feature>
<dbReference type="GO" id="GO:0015385">
    <property type="term" value="F:sodium:proton antiporter activity"/>
    <property type="evidence" value="ECO:0007669"/>
    <property type="project" value="InterPro"/>
</dbReference>
<proteinExistence type="predicted"/>
<keyword evidence="7 10" id="KW-0472">Membrane</keyword>
<keyword evidence="5" id="KW-0915">Sodium</keyword>
<evidence type="ECO:0000313" key="13">
    <source>
        <dbReference type="Proteomes" id="UP001515480"/>
    </source>
</evidence>
<feature type="transmembrane region" description="Helical" evidence="10">
    <location>
        <begin position="181"/>
        <end position="203"/>
    </location>
</feature>
<evidence type="ECO:0000256" key="1">
    <source>
        <dbReference type="ARBA" id="ARBA00004141"/>
    </source>
</evidence>
<feature type="transmembrane region" description="Helical" evidence="10">
    <location>
        <begin position="87"/>
        <end position="108"/>
    </location>
</feature>
<dbReference type="Pfam" id="PF00999">
    <property type="entry name" value="Na_H_Exchanger"/>
    <property type="match status" value="1"/>
</dbReference>
<keyword evidence="3 10" id="KW-0812">Transmembrane</keyword>
<keyword evidence="8" id="KW-0739">Sodium transport</keyword>
<dbReference type="InterPro" id="IPR018422">
    <property type="entry name" value="Cation/H_exchanger_CPA1"/>
</dbReference>
<name>A0AB34IL70_PRYPA</name>
<evidence type="ECO:0000256" key="9">
    <source>
        <dbReference type="SAM" id="MobiDB-lite"/>
    </source>
</evidence>
<feature type="transmembrane region" description="Helical" evidence="10">
    <location>
        <begin position="449"/>
        <end position="473"/>
    </location>
</feature>
<feature type="transmembrane region" description="Helical" evidence="10">
    <location>
        <begin position="317"/>
        <end position="340"/>
    </location>
</feature>
<evidence type="ECO:0000256" key="7">
    <source>
        <dbReference type="ARBA" id="ARBA00023136"/>
    </source>
</evidence>
<dbReference type="EMBL" id="JBGBPQ010000024">
    <property type="protein sequence ID" value="KAL1499721.1"/>
    <property type="molecule type" value="Genomic_DNA"/>
</dbReference>
<dbReference type="Gene3D" id="6.10.140.1330">
    <property type="match status" value="1"/>
</dbReference>
<evidence type="ECO:0000313" key="12">
    <source>
        <dbReference type="EMBL" id="KAL1499721.1"/>
    </source>
</evidence>
<dbReference type="GO" id="GO:0015386">
    <property type="term" value="F:potassium:proton antiporter activity"/>
    <property type="evidence" value="ECO:0007669"/>
    <property type="project" value="TreeGrafter"/>
</dbReference>
<sequence>MSAGKPAPEESVEAAFLWSCVVGLAALIATLVIGHELDRRAIRHIPAAGVGLLVGALCAGVASLNLIASRLDEQMMADERFSFDFFVIWLLPPIIFEAGFNMDVAAFGANIGPTIFLALLGTAISSAVVGALVWLAGQAGLCYPLGLLASFTFGSIISATDPVTVLAVFQQLGVDVDLFSIIFGESVLNDAVAIVLSRMLLGFNSPHASLDARSILGALLFFCVDFLGSMAIGGLYGVLCSLLTKALRLRAAPSDEAVHLSVALCGLLPWASYYTAEALGLSGIVTILFCGMLMSVYTRDNLSDEAARLASRTFKCVAIVAETFVFIYLGEALFSFPILHSTVWRLVGVALVACALGRCHVWAAAWLNNQPRNPCFPRTARPLSRGATLVLWWSGLRGGVAFALAAAGFARNDFAQHCGGLPRDGAHHRSAECVRYDGRGDTDMSDSLAILQTTLLVAAFSIFALGGSVSAVARRAGVVRPPAAPRAARGHAAMRRLEQWSRAHVRPWLTSGGGLQESSEAGSDSSDESEGEQGGFSHAPPKPDGCCRSRASHLGGAAMVALLVLWLGVSSDLNSVCDDAVNHYRLVWAAAERSGEGPRAPRHAAAHPEWSAAIFGEETREGAAGWCAELAQLLGVPRRRVRDCSRRAAEGRGAGRWLRAQLARCAPLDNGTLVFIRLGVDALALGGEAADRNETLGRVAHSLLAKRRSRLVEAAFEQAAVVNFSLSLCAAPHGCPRAIILSPPRLSLAIPAIASAVLKPDPWLSRLAEAYACFAGAELAHLPLRLLARAVGKDAADAPVILFSEVSAAELARRLLEGDADTLREADEGPPSALAQPGPTAVVHPWVSVPSSRESEERTSRGASSLLTKAAAPAGFEHDNATAVMMACVMSTACSAHRPCAHLLPASLDAREVCDRRLRETIGFKVQLEALTHALGGLSGHDQGGIGLLEKRWLLSTLLRALSYLHSTTPIFGESLMSSAEGEDAEGID</sequence>
<keyword evidence="6" id="KW-0406">Ion transport</keyword>
<accession>A0AB34IL70</accession>
<keyword evidence="4 10" id="KW-1133">Transmembrane helix</keyword>
<dbReference type="InterPro" id="IPR006153">
    <property type="entry name" value="Cation/H_exchanger_TM"/>
</dbReference>
<feature type="transmembrane region" description="Helical" evidence="10">
    <location>
        <begin position="45"/>
        <end position="67"/>
    </location>
</feature>
<evidence type="ECO:0000256" key="6">
    <source>
        <dbReference type="ARBA" id="ARBA00023065"/>
    </source>
</evidence>
<feature type="transmembrane region" description="Helical" evidence="10">
    <location>
        <begin position="551"/>
        <end position="569"/>
    </location>
</feature>
<feature type="transmembrane region" description="Helical" evidence="10">
    <location>
        <begin position="346"/>
        <end position="368"/>
    </location>
</feature>
<keyword evidence="13" id="KW-1185">Reference proteome</keyword>
<feature type="transmembrane region" description="Helical" evidence="10">
    <location>
        <begin position="256"/>
        <end position="273"/>
    </location>
</feature>
<feature type="transmembrane region" description="Helical" evidence="10">
    <location>
        <begin position="215"/>
        <end position="244"/>
    </location>
</feature>
<feature type="transmembrane region" description="Helical" evidence="10">
    <location>
        <begin position="115"/>
        <end position="137"/>
    </location>
</feature>
<dbReference type="PANTHER" id="PTHR10110:SF187">
    <property type="entry name" value="SODIUM_HYDROGEN EXCHANGER"/>
    <property type="match status" value="1"/>
</dbReference>
<protein>
    <recommendedName>
        <fullName evidence="11">Cation/H+ exchanger transmembrane domain-containing protein</fullName>
    </recommendedName>
</protein>
<evidence type="ECO:0000256" key="5">
    <source>
        <dbReference type="ARBA" id="ARBA00023053"/>
    </source>
</evidence>